<keyword evidence="9" id="KW-0676">Redox-active center</keyword>
<dbReference type="EMBL" id="BFEA01004026">
    <property type="protein sequence ID" value="GBG46091.1"/>
    <property type="molecule type" value="Genomic_DNA"/>
</dbReference>
<feature type="region of interest" description="Disordered" evidence="10">
    <location>
        <begin position="168"/>
        <end position="189"/>
    </location>
</feature>
<evidence type="ECO:0000256" key="2">
    <source>
        <dbReference type="ARBA" id="ARBA00006214"/>
    </source>
</evidence>
<name>A0A388JKM6_CHABU</name>
<keyword evidence="3 11" id="KW-0812">Transmembrane</keyword>
<comment type="subcellular location">
    <subcellularLocation>
        <location evidence="1">Membrane</location>
        <topology evidence="1">Multi-pass membrane protein</topology>
    </subcellularLocation>
</comment>
<proteinExistence type="inferred from homology"/>
<comment type="caution">
    <text evidence="13">The sequence shown here is derived from an EMBL/GenBank/DDBJ whole genome shotgun (WGS) entry which is preliminary data.</text>
</comment>
<evidence type="ECO:0000256" key="4">
    <source>
        <dbReference type="ARBA" id="ARBA00022719"/>
    </source>
</evidence>
<dbReference type="Pfam" id="PF07884">
    <property type="entry name" value="VKOR"/>
    <property type="match status" value="1"/>
</dbReference>
<feature type="transmembrane region" description="Helical" evidence="11">
    <location>
        <begin position="358"/>
        <end position="377"/>
    </location>
</feature>
<keyword evidence="4" id="KW-0874">Quinone</keyword>
<evidence type="ECO:0000256" key="3">
    <source>
        <dbReference type="ARBA" id="ARBA00022692"/>
    </source>
</evidence>
<accession>A0A388JKM6</accession>
<organism evidence="13 14">
    <name type="scientific">Chara braunii</name>
    <name type="common">Braun's stonewort</name>
    <dbReference type="NCBI Taxonomy" id="69332"/>
    <lineage>
        <taxon>Eukaryota</taxon>
        <taxon>Viridiplantae</taxon>
        <taxon>Streptophyta</taxon>
        <taxon>Charophyceae</taxon>
        <taxon>Charales</taxon>
        <taxon>Characeae</taxon>
        <taxon>Chara</taxon>
    </lineage>
</organism>
<dbReference type="CDD" id="cd12916">
    <property type="entry name" value="VKOR_1"/>
    <property type="match status" value="1"/>
</dbReference>
<dbReference type="InterPro" id="IPR012932">
    <property type="entry name" value="VKOR"/>
</dbReference>
<dbReference type="GO" id="GO:0016020">
    <property type="term" value="C:membrane"/>
    <property type="evidence" value="ECO:0007669"/>
    <property type="project" value="UniProtKB-SubCell"/>
</dbReference>
<dbReference type="SUPFAM" id="SSF52833">
    <property type="entry name" value="Thioredoxin-like"/>
    <property type="match status" value="1"/>
</dbReference>
<sequence>MGSVSISGVVLPSALAPAASFTANLPTGSPSPVSHSSSAKLFGSVVARASPSLSCSCGAGCSFESLWNRLVGGGAFAVPQFGHRLKQCVRDGYSAGSRGAVLHFLGVKPVLQHRGGILCRGRRSALSSNGRIYYREVVAYSKYEREDLNTLSTELQPAPEISSRMISERGATTSGGGGDDPSQDGKGPRPPYELIGFLASVGIVETGYLTWMKLTGDQVACLLGPTDCSAVLDSAYGTLFGVPLPVYGLGAYSTVAILSILGSINRNRTRRKDLSRRETQIISPHDGEEAGSALDYSRWLLLGTTSMMAVASGYFMYVLATRLTGSTCVYCIGSAVLSASLFFTTLRGFSLKELKRAAAPEIALSLVVLIGLSVAFGDVGSAIAGSSSAEIDLPPLEPEVTAVSSPMEIALAKYLKSIGAKMYGAFWCSHCYEQKQAFGREAMKYIDYVECYPDGYRKGVSVDKACEDAGIEGFPSWLVNGQILSGQQELDDLARLSGFDSTKVAAK</sequence>
<dbReference type="AlphaFoldDB" id="A0A388JKM6"/>
<keyword evidence="7 11" id="KW-0472">Membrane</keyword>
<keyword evidence="5 11" id="KW-1133">Transmembrane helix</keyword>
<feature type="transmembrane region" description="Helical" evidence="11">
    <location>
        <begin position="299"/>
        <end position="317"/>
    </location>
</feature>
<feature type="transmembrane region" description="Helical" evidence="11">
    <location>
        <begin position="323"/>
        <end position="346"/>
    </location>
</feature>
<dbReference type="SMART" id="SM00756">
    <property type="entry name" value="VKc"/>
    <property type="match status" value="1"/>
</dbReference>
<protein>
    <recommendedName>
        <fullName evidence="12">Vitamin K epoxide reductase domain-containing protein</fullName>
    </recommendedName>
</protein>
<evidence type="ECO:0000256" key="11">
    <source>
        <dbReference type="SAM" id="Phobius"/>
    </source>
</evidence>
<reference evidence="13 14" key="1">
    <citation type="journal article" date="2018" name="Cell">
        <title>The Chara Genome: Secondary Complexity and Implications for Plant Terrestrialization.</title>
        <authorList>
            <person name="Nishiyama T."/>
            <person name="Sakayama H."/>
            <person name="Vries J.D."/>
            <person name="Buschmann H."/>
            <person name="Saint-Marcoux D."/>
            <person name="Ullrich K.K."/>
            <person name="Haas F.B."/>
            <person name="Vanderstraeten L."/>
            <person name="Becker D."/>
            <person name="Lang D."/>
            <person name="Vosolsobe S."/>
            <person name="Rombauts S."/>
            <person name="Wilhelmsson P.K.I."/>
            <person name="Janitza P."/>
            <person name="Kern R."/>
            <person name="Heyl A."/>
            <person name="Rumpler F."/>
            <person name="Villalobos L.I.A.C."/>
            <person name="Clay J.M."/>
            <person name="Skokan R."/>
            <person name="Toyoda A."/>
            <person name="Suzuki Y."/>
            <person name="Kagoshima H."/>
            <person name="Schijlen E."/>
            <person name="Tajeshwar N."/>
            <person name="Catarino B."/>
            <person name="Hetherington A.J."/>
            <person name="Saltykova A."/>
            <person name="Bonnot C."/>
            <person name="Breuninger H."/>
            <person name="Symeonidi A."/>
            <person name="Radhakrishnan G.V."/>
            <person name="Van Nieuwerburgh F."/>
            <person name="Deforce D."/>
            <person name="Chang C."/>
            <person name="Karol K.G."/>
            <person name="Hedrich R."/>
            <person name="Ulvskov P."/>
            <person name="Glockner G."/>
            <person name="Delwiche C.F."/>
            <person name="Petrasek J."/>
            <person name="Van de Peer Y."/>
            <person name="Friml J."/>
            <person name="Beilby M."/>
            <person name="Dolan L."/>
            <person name="Kohara Y."/>
            <person name="Sugano S."/>
            <person name="Fujiyama A."/>
            <person name="Delaux P.-M."/>
            <person name="Quint M."/>
            <person name="TheiBen G."/>
            <person name="Hagemann M."/>
            <person name="Harholt J."/>
            <person name="Dunand C."/>
            <person name="Zachgo S."/>
            <person name="Langdale J."/>
            <person name="Maumus F."/>
            <person name="Straeten D.V.D."/>
            <person name="Gould S.B."/>
            <person name="Rensing S.A."/>
        </authorList>
    </citation>
    <scope>NUCLEOTIDE SEQUENCE [LARGE SCALE GENOMIC DNA]</scope>
    <source>
        <strain evidence="13 14">S276</strain>
    </source>
</reference>
<keyword evidence="14" id="KW-1185">Reference proteome</keyword>
<dbReference type="GO" id="GO:0048038">
    <property type="term" value="F:quinone binding"/>
    <property type="evidence" value="ECO:0007669"/>
    <property type="project" value="UniProtKB-KW"/>
</dbReference>
<dbReference type="Gene3D" id="3.40.30.10">
    <property type="entry name" value="Glutaredoxin"/>
    <property type="match status" value="1"/>
</dbReference>
<keyword evidence="6" id="KW-0560">Oxidoreductase</keyword>
<evidence type="ECO:0000256" key="10">
    <source>
        <dbReference type="SAM" id="MobiDB-lite"/>
    </source>
</evidence>
<dbReference type="GO" id="GO:0016491">
    <property type="term" value="F:oxidoreductase activity"/>
    <property type="evidence" value="ECO:0007669"/>
    <property type="project" value="UniProtKB-KW"/>
</dbReference>
<evidence type="ECO:0000256" key="8">
    <source>
        <dbReference type="ARBA" id="ARBA00023157"/>
    </source>
</evidence>
<feature type="domain" description="Vitamin K epoxide reductase" evidence="12">
    <location>
        <begin position="188"/>
        <end position="349"/>
    </location>
</feature>
<dbReference type="Gene3D" id="1.20.1440.130">
    <property type="entry name" value="VKOR domain"/>
    <property type="match status" value="1"/>
</dbReference>
<dbReference type="InterPro" id="IPR044698">
    <property type="entry name" value="VKOR/LTO1"/>
</dbReference>
<feature type="transmembrane region" description="Helical" evidence="11">
    <location>
        <begin position="244"/>
        <end position="264"/>
    </location>
</feature>
<evidence type="ECO:0000256" key="7">
    <source>
        <dbReference type="ARBA" id="ARBA00023136"/>
    </source>
</evidence>
<dbReference type="InterPro" id="IPR036249">
    <property type="entry name" value="Thioredoxin-like_sf"/>
</dbReference>
<dbReference type="Proteomes" id="UP000265515">
    <property type="component" value="Unassembled WGS sequence"/>
</dbReference>
<dbReference type="PANTHER" id="PTHR34573:SF1">
    <property type="entry name" value="VITAMIN K EPOXIDE REDUCTASE DOMAIN-CONTAINING PROTEIN"/>
    <property type="match status" value="1"/>
</dbReference>
<evidence type="ECO:0000313" key="14">
    <source>
        <dbReference type="Proteomes" id="UP000265515"/>
    </source>
</evidence>
<dbReference type="Gramene" id="GBG46091">
    <property type="protein sequence ID" value="GBG46091"/>
    <property type="gene ID" value="CBR_g79494"/>
</dbReference>
<keyword evidence="8" id="KW-1015">Disulfide bond</keyword>
<evidence type="ECO:0000313" key="13">
    <source>
        <dbReference type="EMBL" id="GBG46091.1"/>
    </source>
</evidence>
<dbReference type="InterPro" id="IPR038354">
    <property type="entry name" value="VKOR_sf"/>
</dbReference>
<evidence type="ECO:0000256" key="9">
    <source>
        <dbReference type="ARBA" id="ARBA00023284"/>
    </source>
</evidence>
<evidence type="ECO:0000256" key="5">
    <source>
        <dbReference type="ARBA" id="ARBA00022989"/>
    </source>
</evidence>
<evidence type="ECO:0000256" key="6">
    <source>
        <dbReference type="ARBA" id="ARBA00023002"/>
    </source>
</evidence>
<evidence type="ECO:0000256" key="1">
    <source>
        <dbReference type="ARBA" id="ARBA00004141"/>
    </source>
</evidence>
<evidence type="ECO:0000259" key="12">
    <source>
        <dbReference type="SMART" id="SM00756"/>
    </source>
</evidence>
<gene>
    <name evidence="13" type="ORF">CBR_g79494</name>
</gene>
<dbReference type="PANTHER" id="PTHR34573">
    <property type="entry name" value="VKC DOMAIN-CONTAINING PROTEIN"/>
    <property type="match status" value="1"/>
</dbReference>
<dbReference type="STRING" id="69332.A0A388JKM6"/>
<dbReference type="OrthoDB" id="343052at2759"/>
<comment type="similarity">
    <text evidence="2">Belongs to the VKOR family.</text>
</comment>